<keyword evidence="1" id="KW-0175">Coiled coil</keyword>
<evidence type="ECO:0000256" key="2">
    <source>
        <dbReference type="SAM" id="MobiDB-lite"/>
    </source>
</evidence>
<protein>
    <submittedName>
        <fullName evidence="3">Uncharacterized protein</fullName>
    </submittedName>
</protein>
<feature type="region of interest" description="Disordered" evidence="2">
    <location>
        <begin position="40"/>
        <end position="81"/>
    </location>
</feature>
<evidence type="ECO:0000313" key="4">
    <source>
        <dbReference type="Proteomes" id="UP000664534"/>
    </source>
</evidence>
<evidence type="ECO:0000256" key="1">
    <source>
        <dbReference type="SAM" id="Coils"/>
    </source>
</evidence>
<reference evidence="3" key="1">
    <citation type="submission" date="2021-03" db="EMBL/GenBank/DDBJ databases">
        <authorList>
            <person name="Tagirdzhanova G."/>
        </authorList>
    </citation>
    <scope>NUCLEOTIDE SEQUENCE</scope>
</reference>
<dbReference type="OrthoDB" id="10423819at2759"/>
<feature type="compositionally biased region" description="Basic and acidic residues" evidence="2">
    <location>
        <begin position="143"/>
        <end position="161"/>
    </location>
</feature>
<accession>A0A8H3J6V8</accession>
<gene>
    <name evidence="3" type="ORF">IMSHALPRED_002868</name>
</gene>
<dbReference type="EMBL" id="CAJPDT010000155">
    <property type="protein sequence ID" value="CAF9941730.1"/>
    <property type="molecule type" value="Genomic_DNA"/>
</dbReference>
<name>A0A8H3J6V8_9LECA</name>
<feature type="region of interest" description="Disordered" evidence="2">
    <location>
        <begin position="1"/>
        <end position="21"/>
    </location>
</feature>
<dbReference type="Proteomes" id="UP000664534">
    <property type="component" value="Unassembled WGS sequence"/>
</dbReference>
<sequence>MAINSDLGRILDPKYDPANDSPTKFCDSYKILVEHRNELRERLDDKEKRPSASTPSLAGNKFGILADNDSGSAIPPPTKHQYSASLTATQLDKLPIDMRMEEVAKIKSDIEALKEEKIEAHDAAVARSKEIRVAEEGEGNQQEQHREDWLELEHEQGFQKVEHRKKR</sequence>
<proteinExistence type="predicted"/>
<keyword evidence="4" id="KW-1185">Reference proteome</keyword>
<evidence type="ECO:0000313" key="3">
    <source>
        <dbReference type="EMBL" id="CAF9941730.1"/>
    </source>
</evidence>
<feature type="coiled-coil region" evidence="1">
    <location>
        <begin position="96"/>
        <end position="123"/>
    </location>
</feature>
<feature type="region of interest" description="Disordered" evidence="2">
    <location>
        <begin position="130"/>
        <end position="167"/>
    </location>
</feature>
<dbReference type="AlphaFoldDB" id="A0A8H3J6V8"/>
<comment type="caution">
    <text evidence="3">The sequence shown here is derived from an EMBL/GenBank/DDBJ whole genome shotgun (WGS) entry which is preliminary data.</text>
</comment>
<organism evidence="3 4">
    <name type="scientific">Imshaugia aleurites</name>
    <dbReference type="NCBI Taxonomy" id="172621"/>
    <lineage>
        <taxon>Eukaryota</taxon>
        <taxon>Fungi</taxon>
        <taxon>Dikarya</taxon>
        <taxon>Ascomycota</taxon>
        <taxon>Pezizomycotina</taxon>
        <taxon>Lecanoromycetes</taxon>
        <taxon>OSLEUM clade</taxon>
        <taxon>Lecanoromycetidae</taxon>
        <taxon>Lecanorales</taxon>
        <taxon>Lecanorineae</taxon>
        <taxon>Parmeliaceae</taxon>
        <taxon>Imshaugia</taxon>
    </lineage>
</organism>
<feature type="compositionally biased region" description="Basic and acidic residues" evidence="2">
    <location>
        <begin position="40"/>
        <end position="50"/>
    </location>
</feature>